<comment type="subcellular location">
    <subcellularLocation>
        <location evidence="1">Membrane</location>
        <topology evidence="1">Multi-pass membrane protein</topology>
    </subcellularLocation>
</comment>
<feature type="domain" description="Rhodopsin" evidence="8">
    <location>
        <begin position="31"/>
        <end position="273"/>
    </location>
</feature>
<keyword evidence="3 7" id="KW-1133">Transmembrane helix</keyword>
<dbReference type="OMA" id="YVWASAL"/>
<dbReference type="EMBL" id="ML734968">
    <property type="protein sequence ID" value="KAB8205686.1"/>
    <property type="molecule type" value="Genomic_DNA"/>
</dbReference>
<evidence type="ECO:0000256" key="2">
    <source>
        <dbReference type="ARBA" id="ARBA00022692"/>
    </source>
</evidence>
<proteinExistence type="inferred from homology"/>
<dbReference type="AlphaFoldDB" id="A0A5N6DKQ3"/>
<evidence type="ECO:0000256" key="3">
    <source>
        <dbReference type="ARBA" id="ARBA00022989"/>
    </source>
</evidence>
<feature type="transmembrane region" description="Helical" evidence="7">
    <location>
        <begin position="176"/>
        <end position="198"/>
    </location>
</feature>
<feature type="transmembrane region" description="Helical" evidence="7">
    <location>
        <begin position="47"/>
        <end position="69"/>
    </location>
</feature>
<evidence type="ECO:0000256" key="7">
    <source>
        <dbReference type="SAM" id="Phobius"/>
    </source>
</evidence>
<feature type="transmembrane region" description="Helical" evidence="7">
    <location>
        <begin position="210"/>
        <end position="228"/>
    </location>
</feature>
<protein>
    <submittedName>
        <fullName evidence="9">Pectinesterase</fullName>
    </submittedName>
</protein>
<dbReference type="VEuPathDB" id="FungiDB:BDV34DRAFT_235057"/>
<evidence type="ECO:0000256" key="6">
    <source>
        <dbReference type="SAM" id="MobiDB-lite"/>
    </source>
</evidence>
<feature type="region of interest" description="Disordered" evidence="6">
    <location>
        <begin position="285"/>
        <end position="308"/>
    </location>
</feature>
<keyword evidence="4 7" id="KW-0472">Membrane</keyword>
<sequence length="377" mass="42142">MSSSMPLVGPSLAIFVVSVVMMALSTVTVLLRTFVRLYILRAFGWDDVLILAALALFVTLSVCCFIGTMNGVGRSRADFTNMEVYRKALLYWWLSQIFYVWASALTKVSIAISLLRLTVLKIHRVILWSNIGLTIAVGVMFWLVLLLACDPISYFWDFADPTKSGTCMSEKILVEIAYVYSSLTIVCDLTLGILPYFLVWKLQMNNRTKFAVGGILSMGAIASVAVIIRLPFLHFYADANFLRSTYQIAIWSVVETGLGITASSLVTLRPLFRWLLDESLSPVRHARSSGRDSGKYPLSSLKSHGLKNSHDPSFWLPGSRSENDNGVISTVLSYLPQDSIDYSSSQEALNHQMWPATLKDHITIQRTLVQTTSERQK</sequence>
<feature type="transmembrane region" description="Helical" evidence="7">
    <location>
        <begin position="127"/>
        <end position="156"/>
    </location>
</feature>
<evidence type="ECO:0000256" key="1">
    <source>
        <dbReference type="ARBA" id="ARBA00004141"/>
    </source>
</evidence>
<dbReference type="GO" id="GO:0016020">
    <property type="term" value="C:membrane"/>
    <property type="evidence" value="ECO:0007669"/>
    <property type="project" value="UniProtKB-SubCell"/>
</dbReference>
<dbReference type="PANTHER" id="PTHR33048">
    <property type="entry name" value="PTH11-LIKE INTEGRAL MEMBRANE PROTEIN (AFU_ORTHOLOGUE AFUA_5G11245)"/>
    <property type="match status" value="1"/>
</dbReference>
<gene>
    <name evidence="9" type="ORF">BDV34DRAFT_235057</name>
</gene>
<feature type="transmembrane region" description="Helical" evidence="7">
    <location>
        <begin position="89"/>
        <end position="115"/>
    </location>
</feature>
<evidence type="ECO:0000256" key="4">
    <source>
        <dbReference type="ARBA" id="ARBA00023136"/>
    </source>
</evidence>
<reference evidence="9 10" key="1">
    <citation type="submission" date="2019-04" db="EMBL/GenBank/DDBJ databases">
        <title>Fungal friends and foes A comparative genomics study of 23 Aspergillus species from section Flavi.</title>
        <authorList>
            <consortium name="DOE Joint Genome Institute"/>
            <person name="Kjaerbolling I."/>
            <person name="Vesth T.C."/>
            <person name="Frisvad J.C."/>
            <person name="Nybo J.L."/>
            <person name="Theobald S."/>
            <person name="Kildgaard S."/>
            <person name="Petersen T.I."/>
            <person name="Kuo A."/>
            <person name="Sato A."/>
            <person name="Lyhne E.K."/>
            <person name="Kogle M.E."/>
            <person name="Wiebenga A."/>
            <person name="Kun R.S."/>
            <person name="Lubbers R.J."/>
            <person name="Makela M.R."/>
            <person name="Barry K."/>
            <person name="Chovatia M."/>
            <person name="Clum A."/>
            <person name="Daum C."/>
            <person name="Haridas S."/>
            <person name="He G."/>
            <person name="LaButti K."/>
            <person name="Lipzen A."/>
            <person name="Mondo S."/>
            <person name="Pangilinan J."/>
            <person name="Riley R."/>
            <person name="Salamov A."/>
            <person name="Simmons B.A."/>
            <person name="Magnuson J.K."/>
            <person name="Henrissat B."/>
            <person name="Mortensen U.H."/>
            <person name="Larsen T.O."/>
            <person name="De vries R.P."/>
            <person name="Grigoriev I.V."/>
            <person name="Machida M."/>
            <person name="Baker S.E."/>
            <person name="Andersen M.R."/>
        </authorList>
    </citation>
    <scope>NUCLEOTIDE SEQUENCE [LARGE SCALE GENOMIC DNA]</scope>
    <source>
        <strain evidence="9 10">CBS 117618</strain>
    </source>
</reference>
<evidence type="ECO:0000313" key="9">
    <source>
        <dbReference type="EMBL" id="KAB8205686.1"/>
    </source>
</evidence>
<feature type="transmembrane region" description="Helical" evidence="7">
    <location>
        <begin position="248"/>
        <end position="268"/>
    </location>
</feature>
<dbReference type="InterPro" id="IPR052337">
    <property type="entry name" value="SAT4-like"/>
</dbReference>
<comment type="similarity">
    <text evidence="5">Belongs to the SAT4 family.</text>
</comment>
<feature type="transmembrane region" description="Helical" evidence="7">
    <location>
        <begin position="12"/>
        <end position="35"/>
    </location>
</feature>
<keyword evidence="10" id="KW-1185">Reference proteome</keyword>
<accession>A0A5N6DKQ3</accession>
<dbReference type="Proteomes" id="UP000326532">
    <property type="component" value="Unassembled WGS sequence"/>
</dbReference>
<dbReference type="PANTHER" id="PTHR33048:SF140">
    <property type="entry name" value="ATPASE, PUTATIVE (EUROFUNG)-RELATED"/>
    <property type="match status" value="1"/>
</dbReference>
<dbReference type="InterPro" id="IPR049326">
    <property type="entry name" value="Rhodopsin_dom_fungi"/>
</dbReference>
<keyword evidence="2 7" id="KW-0812">Transmembrane</keyword>
<organism evidence="9 10">
    <name type="scientific">Aspergillus parasiticus</name>
    <dbReference type="NCBI Taxonomy" id="5067"/>
    <lineage>
        <taxon>Eukaryota</taxon>
        <taxon>Fungi</taxon>
        <taxon>Dikarya</taxon>
        <taxon>Ascomycota</taxon>
        <taxon>Pezizomycotina</taxon>
        <taxon>Eurotiomycetes</taxon>
        <taxon>Eurotiomycetidae</taxon>
        <taxon>Eurotiales</taxon>
        <taxon>Aspergillaceae</taxon>
        <taxon>Aspergillus</taxon>
        <taxon>Aspergillus subgen. Circumdati</taxon>
    </lineage>
</organism>
<evidence type="ECO:0000313" key="10">
    <source>
        <dbReference type="Proteomes" id="UP000326532"/>
    </source>
</evidence>
<dbReference type="Pfam" id="PF20684">
    <property type="entry name" value="Fung_rhodopsin"/>
    <property type="match status" value="1"/>
</dbReference>
<evidence type="ECO:0000259" key="8">
    <source>
        <dbReference type="Pfam" id="PF20684"/>
    </source>
</evidence>
<evidence type="ECO:0000256" key="5">
    <source>
        <dbReference type="ARBA" id="ARBA00038359"/>
    </source>
</evidence>
<name>A0A5N6DKQ3_ASPPA</name>